<dbReference type="PRINTS" id="PR00039">
    <property type="entry name" value="HTHLYSR"/>
</dbReference>
<dbReference type="GO" id="GO:0003700">
    <property type="term" value="F:DNA-binding transcription factor activity"/>
    <property type="evidence" value="ECO:0007669"/>
    <property type="project" value="InterPro"/>
</dbReference>
<gene>
    <name evidence="6" type="primary">gcvA_9</name>
    <name evidence="6" type="ORF">RUE5091_03234</name>
</gene>
<evidence type="ECO:0000256" key="1">
    <source>
        <dbReference type="ARBA" id="ARBA00009437"/>
    </source>
</evidence>
<dbReference type="InterPro" id="IPR058163">
    <property type="entry name" value="LysR-type_TF_proteobact-type"/>
</dbReference>
<dbReference type="InterPro" id="IPR036390">
    <property type="entry name" value="WH_DNA-bd_sf"/>
</dbReference>
<dbReference type="OrthoDB" id="5526340at2"/>
<evidence type="ECO:0000259" key="5">
    <source>
        <dbReference type="PROSITE" id="PS50931"/>
    </source>
</evidence>
<sequence length="299" mass="33264">MIAPRRFLPSIPSLLALEAVDRLGSASAAAEELSLTQSAISRQLKTMEEQLGVALIQRSQMRLHLTPAAKEYVQVARTALNQLAQASLKLKANPTGGSLNLSILPAFGMHWLAPRLQDFARRHPEVTVNLNTRLRPFDFDTEQFDAAIHFGQRDWAGVNYLPIMREDVVPVCAPDMLPDDSDDIEWLIKAPLLHLETRPEAWEKWFTAQGREISGVQGMLFDQFSTMGQATIHGLGVALLPTYLVEADLAAGRLVPAWHGPGVSLGNFYLVWPQSRAESEPLRSFRVWLQGRIDQAPNT</sequence>
<keyword evidence="7" id="KW-1185">Reference proteome</keyword>
<dbReference type="AlphaFoldDB" id="A0A0P1IFE1"/>
<dbReference type="EMBL" id="CYUD01000010">
    <property type="protein sequence ID" value="CUK09836.1"/>
    <property type="molecule type" value="Genomic_DNA"/>
</dbReference>
<dbReference type="STRING" id="1715692.RUE5091_03234"/>
<comment type="similarity">
    <text evidence="1">Belongs to the LysR transcriptional regulatory family.</text>
</comment>
<dbReference type="SUPFAM" id="SSF53850">
    <property type="entry name" value="Periplasmic binding protein-like II"/>
    <property type="match status" value="1"/>
</dbReference>
<feature type="domain" description="HTH lysR-type" evidence="5">
    <location>
        <begin position="9"/>
        <end position="66"/>
    </location>
</feature>
<keyword evidence="4" id="KW-0804">Transcription</keyword>
<keyword evidence="2" id="KW-0805">Transcription regulation</keyword>
<dbReference type="Gene3D" id="3.40.190.10">
    <property type="entry name" value="Periplasmic binding protein-like II"/>
    <property type="match status" value="2"/>
</dbReference>
<dbReference type="GO" id="GO:0006351">
    <property type="term" value="P:DNA-templated transcription"/>
    <property type="evidence" value="ECO:0007669"/>
    <property type="project" value="TreeGrafter"/>
</dbReference>
<evidence type="ECO:0000313" key="7">
    <source>
        <dbReference type="Proteomes" id="UP000051260"/>
    </source>
</evidence>
<dbReference type="PANTHER" id="PTHR30537:SF26">
    <property type="entry name" value="GLYCINE CLEAVAGE SYSTEM TRANSCRIPTIONAL ACTIVATOR"/>
    <property type="match status" value="1"/>
</dbReference>
<proteinExistence type="inferred from homology"/>
<evidence type="ECO:0000256" key="2">
    <source>
        <dbReference type="ARBA" id="ARBA00023015"/>
    </source>
</evidence>
<name>A0A0P1IFE1_9RHOB</name>
<reference evidence="7" key="1">
    <citation type="submission" date="2015-09" db="EMBL/GenBank/DDBJ databases">
        <authorList>
            <person name="Rodrigo-Torres L."/>
            <person name="Arahal D.R."/>
        </authorList>
    </citation>
    <scope>NUCLEOTIDE SEQUENCE [LARGE SCALE GENOMIC DNA]</scope>
    <source>
        <strain evidence="7">CECT 5091</strain>
    </source>
</reference>
<dbReference type="InterPro" id="IPR036388">
    <property type="entry name" value="WH-like_DNA-bd_sf"/>
</dbReference>
<dbReference type="Gene3D" id="1.10.10.10">
    <property type="entry name" value="Winged helix-like DNA-binding domain superfamily/Winged helix DNA-binding domain"/>
    <property type="match status" value="1"/>
</dbReference>
<dbReference type="RefSeq" id="WP_058282908.1">
    <property type="nucleotide sequence ID" value="NZ_CYUD01000010.1"/>
</dbReference>
<dbReference type="PROSITE" id="PS50931">
    <property type="entry name" value="HTH_LYSR"/>
    <property type="match status" value="1"/>
</dbReference>
<dbReference type="InterPro" id="IPR000847">
    <property type="entry name" value="LysR_HTH_N"/>
</dbReference>
<evidence type="ECO:0000256" key="3">
    <source>
        <dbReference type="ARBA" id="ARBA00023125"/>
    </source>
</evidence>
<dbReference type="Pfam" id="PF00126">
    <property type="entry name" value="HTH_1"/>
    <property type="match status" value="1"/>
</dbReference>
<organism evidence="6 7">
    <name type="scientific">Ruegeria denitrificans</name>
    <dbReference type="NCBI Taxonomy" id="1715692"/>
    <lineage>
        <taxon>Bacteria</taxon>
        <taxon>Pseudomonadati</taxon>
        <taxon>Pseudomonadota</taxon>
        <taxon>Alphaproteobacteria</taxon>
        <taxon>Rhodobacterales</taxon>
        <taxon>Roseobacteraceae</taxon>
        <taxon>Ruegeria</taxon>
    </lineage>
</organism>
<protein>
    <submittedName>
        <fullName evidence="6">Gcv operon activator</fullName>
    </submittedName>
</protein>
<dbReference type="Pfam" id="PF03466">
    <property type="entry name" value="LysR_substrate"/>
    <property type="match status" value="1"/>
</dbReference>
<evidence type="ECO:0000313" key="6">
    <source>
        <dbReference type="EMBL" id="CUK09836.1"/>
    </source>
</evidence>
<keyword evidence="3" id="KW-0238">DNA-binding</keyword>
<accession>A0A0P1IFE1</accession>
<dbReference type="Proteomes" id="UP000051260">
    <property type="component" value="Unassembled WGS sequence"/>
</dbReference>
<dbReference type="GO" id="GO:0043565">
    <property type="term" value="F:sequence-specific DNA binding"/>
    <property type="evidence" value="ECO:0007669"/>
    <property type="project" value="TreeGrafter"/>
</dbReference>
<dbReference type="PANTHER" id="PTHR30537">
    <property type="entry name" value="HTH-TYPE TRANSCRIPTIONAL REGULATOR"/>
    <property type="match status" value="1"/>
</dbReference>
<dbReference type="InterPro" id="IPR005119">
    <property type="entry name" value="LysR_subst-bd"/>
</dbReference>
<dbReference type="SUPFAM" id="SSF46785">
    <property type="entry name" value="Winged helix' DNA-binding domain"/>
    <property type="match status" value="1"/>
</dbReference>
<evidence type="ECO:0000256" key="4">
    <source>
        <dbReference type="ARBA" id="ARBA00023163"/>
    </source>
</evidence>